<dbReference type="Proteomes" id="UP001501447">
    <property type="component" value="Unassembled WGS sequence"/>
</dbReference>
<gene>
    <name evidence="1" type="ORF">GCM10009863_51550</name>
</gene>
<evidence type="ECO:0000313" key="2">
    <source>
        <dbReference type="Proteomes" id="UP001501447"/>
    </source>
</evidence>
<evidence type="ECO:0000313" key="1">
    <source>
        <dbReference type="EMBL" id="GAA2629815.1"/>
    </source>
</evidence>
<organism evidence="1 2">
    <name type="scientific">Streptomyces axinellae</name>
    <dbReference type="NCBI Taxonomy" id="552788"/>
    <lineage>
        <taxon>Bacteria</taxon>
        <taxon>Bacillati</taxon>
        <taxon>Actinomycetota</taxon>
        <taxon>Actinomycetes</taxon>
        <taxon>Kitasatosporales</taxon>
        <taxon>Streptomycetaceae</taxon>
        <taxon>Streptomyces</taxon>
    </lineage>
</organism>
<comment type="caution">
    <text evidence="1">The sequence shown here is derived from an EMBL/GenBank/DDBJ whole genome shotgun (WGS) entry which is preliminary data.</text>
</comment>
<keyword evidence="2" id="KW-1185">Reference proteome</keyword>
<sequence>MSDISTWPEGVIARYLTVAGATVDVIDKGEDTYWRYELVCRSCPETFDDSNEYEVRDRAQSHAESCRAMPRPQAGGR</sequence>
<dbReference type="EMBL" id="BAAARJ010000018">
    <property type="protein sequence ID" value="GAA2629815.1"/>
    <property type="molecule type" value="Genomic_DNA"/>
</dbReference>
<reference evidence="1 2" key="1">
    <citation type="journal article" date="2019" name="Int. J. Syst. Evol. Microbiol.">
        <title>The Global Catalogue of Microorganisms (GCM) 10K type strain sequencing project: providing services to taxonomists for standard genome sequencing and annotation.</title>
        <authorList>
            <consortium name="The Broad Institute Genomics Platform"/>
            <consortium name="The Broad Institute Genome Sequencing Center for Infectious Disease"/>
            <person name="Wu L."/>
            <person name="Ma J."/>
        </authorList>
    </citation>
    <scope>NUCLEOTIDE SEQUENCE [LARGE SCALE GENOMIC DNA]</scope>
    <source>
        <strain evidence="1 2">JCM 16373</strain>
    </source>
</reference>
<protein>
    <submittedName>
        <fullName evidence="1">Uncharacterized protein</fullName>
    </submittedName>
</protein>
<accession>A0ABN3QM79</accession>
<proteinExistence type="predicted"/>
<dbReference type="RefSeq" id="WP_344568925.1">
    <property type="nucleotide sequence ID" value="NZ_BAAARJ010000018.1"/>
</dbReference>
<name>A0ABN3QM79_9ACTN</name>